<feature type="compositionally biased region" description="Polar residues" evidence="3">
    <location>
        <begin position="537"/>
        <end position="555"/>
    </location>
</feature>
<feature type="compositionally biased region" description="Pro residues" evidence="3">
    <location>
        <begin position="459"/>
        <end position="468"/>
    </location>
</feature>
<sequence>MMTEEIERVSWLKNYLQKEDVEKEDLLRLLACLQSELEAREEVINTLRVSLQLFSYHCQLEKLHAVDFRAKYGFGNIEKTEVDASKDPFHALQRDSLVLPNSSHAEADLKPLYDTQLVQLENLITSQRRAQDTMREQLQIMEIKYLKVCKELEDERNKHERDAAQGDDVLVMLEKERERLKSEVEYERGINRKLEKDLRRVLLALREQALLVNSQRKAAVAIIMDHYRFSRNRETCDCKHDPVGTSCNVLTSAGNSETGDLSEQASERNECQQMDASVANDGSFLSRECIRLRRLLSEEMSARKTLRNRFEHLQKEHQLLLNSYNKKSACFDSTDSESSVALMDSLRTDKPSISNVPSSSAGPTQRPKPNPPMRRSSEITNTHSCTSSVNLNFARTSSPNSGPNINELAVHAESEDVTGNASSLDLANISRDIPVSVSVTLHSTSTSPITHTSSRSSTPSPPPPPPPIQLHYPYPGMQSHVHHGQSRNIGVNSPFVPNTTRPLMASVTHVISTKPRPTLTPHGSHPVNSPYQVPFITPSSTNQTSRMSFTPSTRGSAARRSPTVISRPLQTDPTANYPTPFLSSQPKVSSVSHQQYPPRSMNQHILSPTGGHHFPAYPTARQYGTSVLSTAGSANARDVRSPVPPASSSLSSAGGPLGSGHVCINGK</sequence>
<evidence type="ECO:0000256" key="3">
    <source>
        <dbReference type="SAM" id="MobiDB-lite"/>
    </source>
</evidence>
<feature type="compositionally biased region" description="Polar residues" evidence="3">
    <location>
        <begin position="568"/>
        <end position="595"/>
    </location>
</feature>
<feature type="region of interest" description="Disordered" evidence="3">
    <location>
        <begin position="537"/>
        <end position="595"/>
    </location>
</feature>
<dbReference type="EMBL" id="LUCM01004242">
    <property type="protein sequence ID" value="KAA0194620.1"/>
    <property type="molecule type" value="Genomic_DNA"/>
</dbReference>
<keyword evidence="6" id="KW-1185">Reference proteome</keyword>
<evidence type="ECO:0000313" key="6">
    <source>
        <dbReference type="Proteomes" id="UP000728185"/>
    </source>
</evidence>
<dbReference type="Proteomes" id="UP000728185">
    <property type="component" value="Unassembled WGS sequence"/>
</dbReference>
<feature type="region of interest" description="Disordered" evidence="3">
    <location>
        <begin position="444"/>
        <end position="468"/>
    </location>
</feature>
<dbReference type="InterPro" id="IPR019131">
    <property type="entry name" value="Cortactin-binding_p2_N"/>
</dbReference>
<feature type="coiled-coil region" evidence="2">
    <location>
        <begin position="296"/>
        <end position="323"/>
    </location>
</feature>
<evidence type="ECO:0000256" key="2">
    <source>
        <dbReference type="SAM" id="Coils"/>
    </source>
</evidence>
<feature type="coiled-coil region" evidence="2">
    <location>
        <begin position="16"/>
        <end position="43"/>
    </location>
</feature>
<dbReference type="PANTHER" id="PTHR23166:SF5">
    <property type="entry name" value="CTTNBP2 N-TERMINAL-LIKE PROTEIN"/>
    <property type="match status" value="1"/>
</dbReference>
<feature type="compositionally biased region" description="Low complexity" evidence="3">
    <location>
        <begin position="444"/>
        <end position="458"/>
    </location>
</feature>
<gene>
    <name evidence="5" type="ORF">FBUS_03367</name>
</gene>
<feature type="region of interest" description="Disordered" evidence="3">
    <location>
        <begin position="348"/>
        <end position="385"/>
    </location>
</feature>
<feature type="domain" description="Cortactin-binding protein-2 N-terminal" evidence="4">
    <location>
        <begin position="22"/>
        <end position="209"/>
    </location>
</feature>
<feature type="compositionally biased region" description="Polar residues" evidence="3">
    <location>
        <begin position="351"/>
        <end position="363"/>
    </location>
</feature>
<proteinExistence type="predicted"/>
<feature type="region of interest" description="Disordered" evidence="3">
    <location>
        <begin position="634"/>
        <end position="667"/>
    </location>
</feature>
<dbReference type="PANTHER" id="PTHR23166">
    <property type="entry name" value="FILAMIN/GPBP-INTERACTING PROTEIN"/>
    <property type="match status" value="1"/>
</dbReference>
<keyword evidence="1 2" id="KW-0175">Coiled coil</keyword>
<evidence type="ECO:0000256" key="1">
    <source>
        <dbReference type="ARBA" id="ARBA00023054"/>
    </source>
</evidence>
<comment type="caution">
    <text evidence="5">The sequence shown here is derived from an EMBL/GenBank/DDBJ whole genome shotgun (WGS) entry which is preliminary data.</text>
</comment>
<dbReference type="InterPro" id="IPR050719">
    <property type="entry name" value="Cortactin-Actin_Reg"/>
</dbReference>
<dbReference type="Pfam" id="PF09727">
    <property type="entry name" value="CortBP2"/>
    <property type="match status" value="1"/>
</dbReference>
<evidence type="ECO:0000259" key="4">
    <source>
        <dbReference type="Pfam" id="PF09727"/>
    </source>
</evidence>
<accession>A0A8E0VL14</accession>
<protein>
    <recommendedName>
        <fullName evidence="4">Cortactin-binding protein-2 N-terminal domain-containing protein</fullName>
    </recommendedName>
</protein>
<dbReference type="AlphaFoldDB" id="A0A8E0VL14"/>
<evidence type="ECO:0000313" key="5">
    <source>
        <dbReference type="EMBL" id="KAA0194620.1"/>
    </source>
</evidence>
<name>A0A8E0VL14_9TREM</name>
<organism evidence="5 6">
    <name type="scientific">Fasciolopsis buskii</name>
    <dbReference type="NCBI Taxonomy" id="27845"/>
    <lineage>
        <taxon>Eukaryota</taxon>
        <taxon>Metazoa</taxon>
        <taxon>Spiralia</taxon>
        <taxon>Lophotrochozoa</taxon>
        <taxon>Platyhelminthes</taxon>
        <taxon>Trematoda</taxon>
        <taxon>Digenea</taxon>
        <taxon>Plagiorchiida</taxon>
        <taxon>Echinostomata</taxon>
        <taxon>Echinostomatoidea</taxon>
        <taxon>Fasciolidae</taxon>
        <taxon>Fasciolopsis</taxon>
    </lineage>
</organism>
<dbReference type="OrthoDB" id="6021133at2759"/>
<reference evidence="5" key="1">
    <citation type="submission" date="2019-05" db="EMBL/GenBank/DDBJ databases">
        <title>Annotation for the trematode Fasciolopsis buski.</title>
        <authorList>
            <person name="Choi Y.-J."/>
        </authorList>
    </citation>
    <scope>NUCLEOTIDE SEQUENCE</scope>
    <source>
        <strain evidence="5">HT</strain>
        <tissue evidence="5">Whole worm</tissue>
    </source>
</reference>